<dbReference type="EMBL" id="JBGOOS010000050">
    <property type="protein sequence ID" value="MEZ8211336.1"/>
    <property type="molecule type" value="Genomic_DNA"/>
</dbReference>
<accession>A0ABV4MP40</accession>
<evidence type="ECO:0000256" key="1">
    <source>
        <dbReference type="ARBA" id="ARBA00004141"/>
    </source>
</evidence>
<comment type="subcellular location">
    <subcellularLocation>
        <location evidence="1">Membrane</location>
        <topology evidence="1">Multi-pass membrane protein</topology>
    </subcellularLocation>
</comment>
<keyword evidence="6 8" id="KW-0472">Membrane</keyword>
<organism evidence="10 11">
    <name type="scientific">Vibrio bivalvicida</name>
    <dbReference type="NCBI Taxonomy" id="1276888"/>
    <lineage>
        <taxon>Bacteria</taxon>
        <taxon>Pseudomonadati</taxon>
        <taxon>Pseudomonadota</taxon>
        <taxon>Gammaproteobacteria</taxon>
        <taxon>Vibrionales</taxon>
        <taxon>Vibrionaceae</taxon>
        <taxon>Vibrio</taxon>
        <taxon>Vibrio oreintalis group</taxon>
    </lineage>
</organism>
<evidence type="ECO:0000256" key="6">
    <source>
        <dbReference type="ARBA" id="ARBA00023136"/>
    </source>
</evidence>
<proteinExistence type="inferred from homology"/>
<evidence type="ECO:0000259" key="9">
    <source>
        <dbReference type="Pfam" id="PF00909"/>
    </source>
</evidence>
<comment type="caution">
    <text evidence="10">The sequence shown here is derived from an EMBL/GenBank/DDBJ whole genome shotgun (WGS) entry which is preliminary data.</text>
</comment>
<dbReference type="RefSeq" id="WP_371720258.1">
    <property type="nucleotide sequence ID" value="NZ_JBGOOF010000048.1"/>
</dbReference>
<feature type="transmembrane region" description="Helical" evidence="8">
    <location>
        <begin position="86"/>
        <end position="105"/>
    </location>
</feature>
<dbReference type="PANTHER" id="PTHR11730:SF6">
    <property type="entry name" value="AMMONIUM TRANSPORTER"/>
    <property type="match status" value="1"/>
</dbReference>
<name>A0ABV4MP40_9VIBR</name>
<feature type="transmembrane region" description="Helical" evidence="8">
    <location>
        <begin position="246"/>
        <end position="267"/>
    </location>
</feature>
<feature type="transmembrane region" description="Helical" evidence="8">
    <location>
        <begin position="6"/>
        <end position="26"/>
    </location>
</feature>
<dbReference type="InterPro" id="IPR018047">
    <property type="entry name" value="Ammonium_transpt_CS"/>
</dbReference>
<evidence type="ECO:0000256" key="7">
    <source>
        <dbReference type="ARBA" id="ARBA00023177"/>
    </source>
</evidence>
<dbReference type="SUPFAM" id="SSF111352">
    <property type="entry name" value="Ammonium transporter"/>
    <property type="match status" value="1"/>
</dbReference>
<dbReference type="PROSITE" id="PS01219">
    <property type="entry name" value="AMMONIUM_TRANSP"/>
    <property type="match status" value="1"/>
</dbReference>
<keyword evidence="7" id="KW-0924">Ammonia transport</keyword>
<feature type="transmembrane region" description="Helical" evidence="8">
    <location>
        <begin position="112"/>
        <end position="133"/>
    </location>
</feature>
<evidence type="ECO:0000256" key="2">
    <source>
        <dbReference type="ARBA" id="ARBA00005887"/>
    </source>
</evidence>
<reference evidence="10 11" key="1">
    <citation type="submission" date="2024-06" db="EMBL/GenBank/DDBJ databases">
        <authorList>
            <person name="Steensen K."/>
            <person name="Seneca J."/>
            <person name="Bartlau N."/>
            <person name="Yu A.X."/>
            <person name="Polz M.F."/>
        </authorList>
    </citation>
    <scope>NUCLEOTIDE SEQUENCE [LARGE SCALE GENOMIC DNA]</scope>
    <source>
        <strain evidence="10 11">1F146</strain>
    </source>
</reference>
<evidence type="ECO:0000256" key="4">
    <source>
        <dbReference type="ARBA" id="ARBA00022692"/>
    </source>
</evidence>
<protein>
    <submittedName>
        <fullName evidence="10">Ammonium transporter</fullName>
    </submittedName>
</protein>
<evidence type="ECO:0000313" key="10">
    <source>
        <dbReference type="EMBL" id="MEZ8211336.1"/>
    </source>
</evidence>
<keyword evidence="11" id="KW-1185">Reference proteome</keyword>
<feature type="domain" description="Ammonium transporter AmtB-like" evidence="9">
    <location>
        <begin position="11"/>
        <end position="319"/>
    </location>
</feature>
<feature type="transmembrane region" description="Helical" evidence="8">
    <location>
        <begin position="190"/>
        <end position="208"/>
    </location>
</feature>
<feature type="transmembrane region" description="Helical" evidence="8">
    <location>
        <begin position="299"/>
        <end position="319"/>
    </location>
</feature>
<keyword evidence="5 8" id="KW-1133">Transmembrane helix</keyword>
<evidence type="ECO:0000256" key="5">
    <source>
        <dbReference type="ARBA" id="ARBA00022989"/>
    </source>
</evidence>
<evidence type="ECO:0000256" key="3">
    <source>
        <dbReference type="ARBA" id="ARBA00022448"/>
    </source>
</evidence>
<gene>
    <name evidence="10" type="ORF">ACED39_21450</name>
</gene>
<feature type="transmembrane region" description="Helical" evidence="8">
    <location>
        <begin position="47"/>
        <end position="66"/>
    </location>
</feature>
<feature type="transmembrane region" description="Helical" evidence="8">
    <location>
        <begin position="220"/>
        <end position="239"/>
    </location>
</feature>
<evidence type="ECO:0000256" key="8">
    <source>
        <dbReference type="SAM" id="Phobius"/>
    </source>
</evidence>
<feature type="transmembrane region" description="Helical" evidence="8">
    <location>
        <begin position="145"/>
        <end position="169"/>
    </location>
</feature>
<keyword evidence="3" id="KW-0813">Transport</keyword>
<dbReference type="Gene3D" id="1.10.3430.10">
    <property type="entry name" value="Ammonium transporter AmtB like domains"/>
    <property type="match status" value="1"/>
</dbReference>
<dbReference type="InterPro" id="IPR029020">
    <property type="entry name" value="Ammonium/urea_transptr"/>
</dbReference>
<dbReference type="Proteomes" id="UP001569151">
    <property type="component" value="Unassembled WGS sequence"/>
</dbReference>
<dbReference type="Pfam" id="PF00909">
    <property type="entry name" value="Ammonium_transp"/>
    <property type="match status" value="1"/>
</dbReference>
<sequence length="338" mass="36517">MADKELISLLWLLGCTCIALFMQAGFTLIETGSVRAKNSINVAMKNLADFIVVTVAYVVFGFHLSQGESLFSFSTISMAPEFLPKILFNVMFVTTAATIVSGCVAERMSYKGYIYTSLIIALITYPIVAFWTWNPSSWLNSSGFYDFAGGTTVHVVGGTIGLVGTIIVGPRKGRFDKKSVREIPSYSHTLVTLGVFLMLFAWLGFNGGSLYTFDQRVPKVLFNTLVCGAIAGCTTLFWLHHHRHVPVFVVLNSVLGGLVIVTAGADIMGMVDLLLLGVFASACIILGDRVLIKAKVDDPVGAIPVHLFCGVVGTLYTGLKVGWLLPNEIGAQIAIQMV</sequence>
<keyword evidence="4 8" id="KW-0812">Transmembrane</keyword>
<dbReference type="InterPro" id="IPR024041">
    <property type="entry name" value="NH4_transpt_AmtB-like_dom"/>
</dbReference>
<comment type="similarity">
    <text evidence="2">Belongs to the ammonia transporter channel (TC 1.A.11.2) family.</text>
</comment>
<dbReference type="PANTHER" id="PTHR11730">
    <property type="entry name" value="AMMONIUM TRANSPORTER"/>
    <property type="match status" value="1"/>
</dbReference>
<evidence type="ECO:0000313" key="11">
    <source>
        <dbReference type="Proteomes" id="UP001569151"/>
    </source>
</evidence>